<comment type="caution">
    <text evidence="1">The sequence shown here is derived from an EMBL/GenBank/DDBJ whole genome shotgun (WGS) entry which is preliminary data.</text>
</comment>
<gene>
    <name evidence="1" type="ORF">CWI82_07615</name>
</gene>
<evidence type="ECO:0000313" key="2">
    <source>
        <dbReference type="Proteomes" id="UP000293092"/>
    </source>
</evidence>
<protein>
    <submittedName>
        <fullName evidence="1">Uncharacterized protein</fullName>
    </submittedName>
</protein>
<keyword evidence="2" id="KW-1185">Reference proteome</keyword>
<proteinExistence type="predicted"/>
<accession>A0ACD2HKQ6</accession>
<dbReference type="Proteomes" id="UP000293092">
    <property type="component" value="Unassembled WGS sequence"/>
</dbReference>
<evidence type="ECO:0000313" key="1">
    <source>
        <dbReference type="EMBL" id="RZQ57126.1"/>
    </source>
</evidence>
<reference evidence="1" key="1">
    <citation type="submission" date="2017-11" db="EMBL/GenBank/DDBJ databases">
        <title>Comparative genomic and phylogenomic analyses of the family Idiomarinaceae.</title>
        <authorList>
            <person name="Liu Y."/>
            <person name="Shao Z."/>
        </authorList>
    </citation>
    <scope>NUCLEOTIDE SEQUENCE</scope>
    <source>
        <strain evidence="1">PIN1</strain>
    </source>
</reference>
<dbReference type="EMBL" id="PIQJ01000001">
    <property type="protein sequence ID" value="RZQ57126.1"/>
    <property type="molecule type" value="Genomic_DNA"/>
</dbReference>
<name>A0ACD2HKQ6_9GAMM</name>
<organism evidence="1 2">
    <name type="scientific">Pseudidiomarina tainanensis</name>
    <dbReference type="NCBI Taxonomy" id="502365"/>
    <lineage>
        <taxon>Bacteria</taxon>
        <taxon>Pseudomonadati</taxon>
        <taxon>Pseudomonadota</taxon>
        <taxon>Gammaproteobacteria</taxon>
        <taxon>Alteromonadales</taxon>
        <taxon>Idiomarinaceae</taxon>
        <taxon>Pseudidiomarina</taxon>
    </lineage>
</organism>
<sequence>MKVKSYINGLGLALTVLASSAYADEATLSQIQTRWAEVNYTLQGDAQEDAFEALLNEAKAWTDAEPNNAEAFIWRGIVQSTFAGAKGGLGALGLAKDARKSLEYALKLDASALQGSAYGSLGTLYYKVPGWPLGFGDDEKAEELLLKALEINPDGIDPNYFYADYLYEEGKYTRAQQFAQRALAAAPRPQRPLADAQRRIEVEALLAKIGKKVG</sequence>